<evidence type="ECO:0000259" key="2">
    <source>
        <dbReference type="Pfam" id="PF03713"/>
    </source>
</evidence>
<evidence type="ECO:0000256" key="1">
    <source>
        <dbReference type="SAM" id="MobiDB-lite"/>
    </source>
</evidence>
<feature type="domain" description="DUF305" evidence="2">
    <location>
        <begin position="15"/>
        <end position="93"/>
    </location>
</feature>
<protein>
    <submittedName>
        <fullName evidence="3">DUF305 domain-containing protein</fullName>
    </submittedName>
</protein>
<dbReference type="Gene3D" id="1.20.1260.10">
    <property type="match status" value="1"/>
</dbReference>
<accession>A0ABR9SH52</accession>
<feature type="region of interest" description="Disordered" evidence="1">
    <location>
        <begin position="98"/>
        <end position="118"/>
    </location>
</feature>
<evidence type="ECO:0000313" key="4">
    <source>
        <dbReference type="Proteomes" id="UP000715965"/>
    </source>
</evidence>
<gene>
    <name evidence="3" type="ORF">IM725_13960</name>
</gene>
<dbReference type="InterPro" id="IPR005183">
    <property type="entry name" value="DUF305_CopM-like"/>
</dbReference>
<evidence type="ECO:0000313" key="3">
    <source>
        <dbReference type="EMBL" id="MBE7941681.1"/>
    </source>
</evidence>
<organism evidence="3 4">
    <name type="scientific">Ramlibacter aquaticus</name>
    <dbReference type="NCBI Taxonomy" id="2780094"/>
    <lineage>
        <taxon>Bacteria</taxon>
        <taxon>Pseudomonadati</taxon>
        <taxon>Pseudomonadota</taxon>
        <taxon>Betaproteobacteria</taxon>
        <taxon>Burkholderiales</taxon>
        <taxon>Comamonadaceae</taxon>
        <taxon>Ramlibacter</taxon>
    </lineage>
</organism>
<keyword evidence="4" id="KW-1185">Reference proteome</keyword>
<dbReference type="EMBL" id="JADDOJ010000059">
    <property type="protein sequence ID" value="MBE7941681.1"/>
    <property type="molecule type" value="Genomic_DNA"/>
</dbReference>
<dbReference type="Pfam" id="PF03713">
    <property type="entry name" value="DUF305"/>
    <property type="match status" value="1"/>
</dbReference>
<name>A0ABR9SH52_9BURK</name>
<dbReference type="Proteomes" id="UP000715965">
    <property type="component" value="Unassembled WGS sequence"/>
</dbReference>
<sequence length="118" mass="12607">MTTAHHHGAAPAAGATPFAREMDASMARMMQAMHAPTPTGNPDADFLAMMIPHHAGAVDMARLVLQHGRDPITRQLAEEIIAGQTVEIESMQRRLAMLRRPGGSRDDSFPALGGVRGS</sequence>
<dbReference type="InterPro" id="IPR012347">
    <property type="entry name" value="Ferritin-like"/>
</dbReference>
<dbReference type="PANTHER" id="PTHR36933">
    <property type="entry name" value="SLL0788 PROTEIN"/>
    <property type="match status" value="1"/>
</dbReference>
<comment type="caution">
    <text evidence="3">The sequence shown here is derived from an EMBL/GenBank/DDBJ whole genome shotgun (WGS) entry which is preliminary data.</text>
</comment>
<proteinExistence type="predicted"/>
<dbReference type="PANTHER" id="PTHR36933:SF1">
    <property type="entry name" value="SLL0788 PROTEIN"/>
    <property type="match status" value="1"/>
</dbReference>
<dbReference type="RefSeq" id="WP_193781240.1">
    <property type="nucleotide sequence ID" value="NZ_JADDOJ010000059.1"/>
</dbReference>
<reference evidence="3 4" key="1">
    <citation type="submission" date="2020-10" db="EMBL/GenBank/DDBJ databases">
        <title>Draft genome of Ramlibacter aquaticus LMG 30558.</title>
        <authorList>
            <person name="Props R."/>
        </authorList>
    </citation>
    <scope>NUCLEOTIDE SEQUENCE [LARGE SCALE GENOMIC DNA]</scope>
    <source>
        <strain evidence="3 4">LMG 30558</strain>
    </source>
</reference>